<dbReference type="WBParaSite" id="JU765_v2.g15325.t1">
    <property type="protein sequence ID" value="JU765_v2.g15325.t1"/>
    <property type="gene ID" value="JU765_v2.g15325"/>
</dbReference>
<organism evidence="1 2">
    <name type="scientific">Panagrolaimus sp. JU765</name>
    <dbReference type="NCBI Taxonomy" id="591449"/>
    <lineage>
        <taxon>Eukaryota</taxon>
        <taxon>Metazoa</taxon>
        <taxon>Ecdysozoa</taxon>
        <taxon>Nematoda</taxon>
        <taxon>Chromadorea</taxon>
        <taxon>Rhabditida</taxon>
        <taxon>Tylenchina</taxon>
        <taxon>Panagrolaimomorpha</taxon>
        <taxon>Panagrolaimoidea</taxon>
        <taxon>Panagrolaimidae</taxon>
        <taxon>Panagrolaimus</taxon>
    </lineage>
</organism>
<accession>A0AC34QD15</accession>
<evidence type="ECO:0000313" key="2">
    <source>
        <dbReference type="WBParaSite" id="JU765_v2.g15325.t1"/>
    </source>
</evidence>
<reference evidence="2" key="1">
    <citation type="submission" date="2022-11" db="UniProtKB">
        <authorList>
            <consortium name="WormBaseParasite"/>
        </authorList>
    </citation>
    <scope>IDENTIFICATION</scope>
</reference>
<proteinExistence type="predicted"/>
<protein>
    <submittedName>
        <fullName evidence="2">Uncharacterized protein</fullName>
    </submittedName>
</protein>
<evidence type="ECO:0000313" key="1">
    <source>
        <dbReference type="Proteomes" id="UP000887576"/>
    </source>
</evidence>
<name>A0AC34QD15_9BILA</name>
<sequence>MADSFKPRIPQWVDLRNPEPVDDVSFFEQRALELGTPLKKQNILPLANQIQELKIYSGTEVDVAKLSKNAAPGSYGDLASLALLNPGKNQIAERARRRSQQITLEPEKAKGSTTDSESKNSRRRSGITSQPAVVRQNSFVSRRSSSSIRAPMPAVSGPITRRRASVEASRITQSVNPENSASKPVSRVLANVGPSQMTLRPRTGIIVSQREAQKSAGTAKRPEILPRRRSVNRPVVDANVDSKKTTVNVTSAPVSKTAQNPTPRLTSTKINLDDQENILPLANQVQILKIHSSTEVDIAKLTKNAAPGSFGDLSSLALLNPGKNQIAERARRRSQQLKVSSVCEPAHASKTSSVSIKQGTVEKKPEKVILPPPKRQPFGNNLRTYSPPTGTTPRKTVTIPKPFPPPRRSASHCRGIDPTAHLYPA</sequence>
<dbReference type="Proteomes" id="UP000887576">
    <property type="component" value="Unplaced"/>
</dbReference>